<feature type="compositionally biased region" description="Low complexity" evidence="1">
    <location>
        <begin position="1"/>
        <end position="52"/>
    </location>
</feature>
<keyword evidence="2" id="KW-0472">Membrane</keyword>
<evidence type="ECO:0000259" key="3">
    <source>
        <dbReference type="Pfam" id="PF12089"/>
    </source>
</evidence>
<feature type="compositionally biased region" description="Low complexity" evidence="1">
    <location>
        <begin position="78"/>
        <end position="101"/>
    </location>
</feature>
<dbReference type="AlphaFoldDB" id="A0A895YFF1"/>
<dbReference type="Pfam" id="PF12089">
    <property type="entry name" value="DUF3566"/>
    <property type="match status" value="1"/>
</dbReference>
<sequence>MTETAATTGTSASSAGRDSADDAALTEGASSTTATGGGAAATADAERSGAAGSANNDSPERPTSNGADSAAGPIGFEAGDAGPADPSATGPSSAGASSAGPGSAGPGSAGRSSANADPAIADSATAGSTGTSLAGSGSGPGAGAAGAGVGAGAAASGDGGGEPAKVDHQPEPKDSGGGAEPSAKPSFTRPPGMVPPPDRIEDVTHPSGWSAATPVSGAPASGPPAAVPFSGAASAPVSAPPRVTGRQAAPNAVTMRPGSGGDSVAGAGPIGEPIRPRAAATPRGPRRARLHLKRVDPWSVMKFSFAVSLVLFIVVIVASSVLYLALDAMGVFASVNETVAELISGAGETGNTFRITAQGVIGTAAVLGALNVLLFTSLATLGAFIYNVCADLVGGVEVTLAERD</sequence>
<evidence type="ECO:0000313" key="5">
    <source>
        <dbReference type="Proteomes" id="UP000662857"/>
    </source>
</evidence>
<protein>
    <submittedName>
        <fullName evidence="4">DUF3566 domain-containing protein</fullName>
    </submittedName>
</protein>
<feature type="compositionally biased region" description="Low complexity" evidence="1">
    <location>
        <begin position="210"/>
        <end position="220"/>
    </location>
</feature>
<keyword evidence="2" id="KW-1133">Transmembrane helix</keyword>
<feature type="transmembrane region" description="Helical" evidence="2">
    <location>
        <begin position="360"/>
        <end position="386"/>
    </location>
</feature>
<feature type="region of interest" description="Disordered" evidence="1">
    <location>
        <begin position="1"/>
        <end position="285"/>
    </location>
</feature>
<proteinExistence type="predicted"/>
<feature type="domain" description="DUF3566" evidence="3">
    <location>
        <begin position="285"/>
        <end position="402"/>
    </location>
</feature>
<evidence type="ECO:0000313" key="4">
    <source>
        <dbReference type="EMBL" id="QSB14835.1"/>
    </source>
</evidence>
<dbReference type="KEGG" id="nhy:JQS43_00045"/>
<feature type="compositionally biased region" description="Low complexity" evidence="1">
    <location>
        <begin position="121"/>
        <end position="135"/>
    </location>
</feature>
<dbReference type="EMBL" id="CP070499">
    <property type="protein sequence ID" value="QSB14835.1"/>
    <property type="molecule type" value="Genomic_DNA"/>
</dbReference>
<evidence type="ECO:0000256" key="1">
    <source>
        <dbReference type="SAM" id="MobiDB-lite"/>
    </source>
</evidence>
<gene>
    <name evidence="4" type="ORF">JQS43_00045</name>
</gene>
<name>A0A895YFF1_9ACTN</name>
<feature type="compositionally biased region" description="Polar residues" evidence="1">
    <location>
        <begin position="53"/>
        <end position="67"/>
    </location>
</feature>
<feature type="compositionally biased region" description="Low complexity" evidence="1">
    <location>
        <begin position="227"/>
        <end position="241"/>
    </location>
</feature>
<organism evidence="4 5">
    <name type="scientific">Natronosporangium hydrolyticum</name>
    <dbReference type="NCBI Taxonomy" id="2811111"/>
    <lineage>
        <taxon>Bacteria</taxon>
        <taxon>Bacillati</taxon>
        <taxon>Actinomycetota</taxon>
        <taxon>Actinomycetes</taxon>
        <taxon>Micromonosporales</taxon>
        <taxon>Micromonosporaceae</taxon>
        <taxon>Natronosporangium</taxon>
    </lineage>
</organism>
<feature type="compositionally biased region" description="Basic and acidic residues" evidence="1">
    <location>
        <begin position="164"/>
        <end position="174"/>
    </location>
</feature>
<keyword evidence="2" id="KW-0812">Transmembrane</keyword>
<dbReference type="Proteomes" id="UP000662857">
    <property type="component" value="Chromosome"/>
</dbReference>
<evidence type="ECO:0000256" key="2">
    <source>
        <dbReference type="SAM" id="Phobius"/>
    </source>
</evidence>
<accession>A0A895YFF1</accession>
<feature type="compositionally biased region" description="Gly residues" evidence="1">
    <location>
        <begin position="136"/>
        <end position="162"/>
    </location>
</feature>
<keyword evidence="5" id="KW-1185">Reference proteome</keyword>
<reference evidence="4" key="1">
    <citation type="submission" date="2021-02" db="EMBL/GenBank/DDBJ databases">
        <title>Natrosporangium hydrolyticum gen. nov., sp. nov, a haloalkaliphilic actinobacterium from a soda solonchak soil.</title>
        <authorList>
            <person name="Sorokin D.Y."/>
            <person name="Khijniak T.V."/>
            <person name="Zakharycheva A.P."/>
            <person name="Boueva O.V."/>
            <person name="Ariskina E.V."/>
            <person name="Hahnke R.L."/>
            <person name="Bunk B."/>
            <person name="Sproer C."/>
            <person name="Schumann P."/>
            <person name="Evtushenko L.I."/>
            <person name="Kublanov I.V."/>
        </authorList>
    </citation>
    <scope>NUCLEOTIDE SEQUENCE</scope>
    <source>
        <strain evidence="4">DSM 106523</strain>
    </source>
</reference>
<feature type="transmembrane region" description="Helical" evidence="2">
    <location>
        <begin position="303"/>
        <end position="326"/>
    </location>
</feature>
<dbReference type="InterPro" id="IPR021949">
    <property type="entry name" value="DUF3566_TM"/>
</dbReference>